<keyword evidence="2" id="KW-1185">Reference proteome</keyword>
<gene>
    <name evidence="1" type="ORF">MSG28_014519</name>
</gene>
<evidence type="ECO:0000313" key="2">
    <source>
        <dbReference type="Proteomes" id="UP001064048"/>
    </source>
</evidence>
<protein>
    <submittedName>
        <fullName evidence="1">Uncharacterized protein</fullName>
    </submittedName>
</protein>
<organism evidence="1 2">
    <name type="scientific">Choristoneura fumiferana</name>
    <name type="common">Spruce budworm moth</name>
    <name type="synonym">Archips fumiferana</name>
    <dbReference type="NCBI Taxonomy" id="7141"/>
    <lineage>
        <taxon>Eukaryota</taxon>
        <taxon>Metazoa</taxon>
        <taxon>Ecdysozoa</taxon>
        <taxon>Arthropoda</taxon>
        <taxon>Hexapoda</taxon>
        <taxon>Insecta</taxon>
        <taxon>Pterygota</taxon>
        <taxon>Neoptera</taxon>
        <taxon>Endopterygota</taxon>
        <taxon>Lepidoptera</taxon>
        <taxon>Glossata</taxon>
        <taxon>Ditrysia</taxon>
        <taxon>Tortricoidea</taxon>
        <taxon>Tortricidae</taxon>
        <taxon>Tortricinae</taxon>
        <taxon>Choristoneura</taxon>
    </lineage>
</organism>
<proteinExistence type="predicted"/>
<accession>A0ACC0JRP4</accession>
<dbReference type="Proteomes" id="UP001064048">
    <property type="component" value="Chromosome 26"/>
</dbReference>
<evidence type="ECO:0000313" key="1">
    <source>
        <dbReference type="EMBL" id="KAI8426837.1"/>
    </source>
</evidence>
<name>A0ACC0JRP4_CHOFU</name>
<reference evidence="1 2" key="1">
    <citation type="journal article" date="2022" name="Genome Biol. Evol.">
        <title>The Spruce Budworm Genome: Reconstructing the Evolutionary History of Antifreeze Proteins.</title>
        <authorList>
            <person name="Beliveau C."/>
            <person name="Gagne P."/>
            <person name="Picq S."/>
            <person name="Vernygora O."/>
            <person name="Keeling C.I."/>
            <person name="Pinkney K."/>
            <person name="Doucet D."/>
            <person name="Wen F."/>
            <person name="Johnston J.S."/>
            <person name="Maaroufi H."/>
            <person name="Boyle B."/>
            <person name="Laroche J."/>
            <person name="Dewar K."/>
            <person name="Juretic N."/>
            <person name="Blackburn G."/>
            <person name="Nisole A."/>
            <person name="Brunet B."/>
            <person name="Brandao M."/>
            <person name="Lumley L."/>
            <person name="Duan J."/>
            <person name="Quan G."/>
            <person name="Lucarotti C.J."/>
            <person name="Roe A.D."/>
            <person name="Sperling F.A.H."/>
            <person name="Levesque R.C."/>
            <person name="Cusson M."/>
        </authorList>
    </citation>
    <scope>NUCLEOTIDE SEQUENCE [LARGE SCALE GENOMIC DNA]</scope>
    <source>
        <strain evidence="1">Glfc:IPQL:Cfum</strain>
    </source>
</reference>
<sequence length="615" mass="71957">MKSLYFSLTNLRFTVVDVTVSDPQFARLQKTFSFLVDTEIDPVRRNAEAIIKYTTACPFRVNDKSILCVYCGDLYNEPTQFRLHMDDEHAKFNYRMPFEKLPKSEYVKVDVINLRCRICATTIPNVELALTHLKEHYKNVNLNSPCGVMSFVLDSKEWNCAVCQASHPSLLHLNRHTITHFRSYVCEVCGKSYVATTGLLHHVRMKHENQYKAYCRRCGMVFSSMENKNQHQKMEKKCMAYCCSLCPDRFPTWEIKQQHMVEHHELDGESVRAAQRNASLILRYSTAYPFRYNMATMKLQCYICLDLFDEPSLLRTHMDTHHDDVNKSKIVASSRRGDTRVDIANLRCKSCMTKFDTIESIATHLNEIHKLDVNLNYHHGLVPMKLEKNRFQCLICAKLFTGLKQLWRHAGGHFYKYICDVCGKHFETPAGLNLHVKYSHSGTEICKHCKQSFPTKKARREHVKMTKACQPTMCPYCNDRFLHWQQKEEHLVTVHGKERRVFPCTECDKVFTQRTVLYVHFRTTHTDENKCQYCEKQFPTQPRLKEHIARYHTGERAFACDLCDKTFIDGQSLRRHLVTHDDSKKLACSFCDKLYARRHALNLHMAKHHPNANND</sequence>
<dbReference type="EMBL" id="CM046126">
    <property type="protein sequence ID" value="KAI8426837.1"/>
    <property type="molecule type" value="Genomic_DNA"/>
</dbReference>
<comment type="caution">
    <text evidence="1">The sequence shown here is derived from an EMBL/GenBank/DDBJ whole genome shotgun (WGS) entry which is preliminary data.</text>
</comment>